<keyword evidence="2" id="KW-1185">Reference proteome</keyword>
<evidence type="ECO:0000313" key="1">
    <source>
        <dbReference type="EMBL" id="MCM0621153.1"/>
    </source>
</evidence>
<organism evidence="1 2">
    <name type="scientific">Nocardioides bruguierae</name>
    <dbReference type="NCBI Taxonomy" id="2945102"/>
    <lineage>
        <taxon>Bacteria</taxon>
        <taxon>Bacillati</taxon>
        <taxon>Actinomycetota</taxon>
        <taxon>Actinomycetes</taxon>
        <taxon>Propionibacteriales</taxon>
        <taxon>Nocardioidaceae</taxon>
        <taxon>Nocardioides</taxon>
    </lineage>
</organism>
<protein>
    <submittedName>
        <fullName evidence="1">DUF2332 domain-containing protein</fullName>
    </submittedName>
</protein>
<proteinExistence type="predicted"/>
<dbReference type="EMBL" id="JAMOIL010000015">
    <property type="protein sequence ID" value="MCM0621153.1"/>
    <property type="molecule type" value="Genomic_DNA"/>
</dbReference>
<dbReference type="Pfam" id="PF10094">
    <property type="entry name" value="DUF2332"/>
    <property type="match status" value="1"/>
</dbReference>
<dbReference type="Proteomes" id="UP001139485">
    <property type="component" value="Unassembled WGS sequence"/>
</dbReference>
<dbReference type="AlphaFoldDB" id="A0A9X2D8B0"/>
<evidence type="ECO:0000313" key="2">
    <source>
        <dbReference type="Proteomes" id="UP001139485"/>
    </source>
</evidence>
<dbReference type="InterPro" id="IPR011200">
    <property type="entry name" value="UCP012608"/>
</dbReference>
<gene>
    <name evidence="1" type="ORF">M8330_12725</name>
</gene>
<sequence>MEPYAAVAESYADFASYARADSATMADWAEGVAADPEVSAWVAALPGIKQQPNLVLAAARWHGVPAPGPYAGLREALLGDDGSIMATILERATQTNEVGRLATLLPALARVAEESERPLALLEVGASAGLCLYPDRWGYDYALPDGQRVLLGEEPRLPCAVKGDEAPPLPSRLPEVAWRGGVDLHPLDVTDTDAMAWLETLVWPEHDERRTRLREAIAIARSDPPDLRTGDLVETLPALVEEASEHGTPVVLHSAVIAYLSPADRDRYDALVRGLVAQGSCRWITNEGKNVLPSVTRSGPPIPEGHSTFVLGLDGRMLAQTHGHGRTLRWTEALR</sequence>
<reference evidence="1" key="1">
    <citation type="submission" date="2022-05" db="EMBL/GenBank/DDBJ databases">
        <authorList>
            <person name="Tuo L."/>
        </authorList>
    </citation>
    <scope>NUCLEOTIDE SEQUENCE</scope>
    <source>
        <strain evidence="1">BSK12Z-4</strain>
    </source>
</reference>
<accession>A0A9X2D8B0</accession>
<name>A0A9X2D8B0_9ACTN</name>
<comment type="caution">
    <text evidence="1">The sequence shown here is derived from an EMBL/GenBank/DDBJ whole genome shotgun (WGS) entry which is preliminary data.</text>
</comment>
<dbReference type="RefSeq" id="WP_250827634.1">
    <property type="nucleotide sequence ID" value="NZ_JAMOIL010000015.1"/>
</dbReference>